<feature type="active site" evidence="7">
    <location>
        <position position="79"/>
    </location>
</feature>
<feature type="region of interest" description="Disordered" evidence="9">
    <location>
        <begin position="1"/>
        <end position="44"/>
    </location>
</feature>
<dbReference type="OrthoDB" id="9815782at2"/>
<evidence type="ECO:0000256" key="7">
    <source>
        <dbReference type="PIRSR" id="PIRSR600223-1"/>
    </source>
</evidence>
<dbReference type="KEGG" id="srt:Srot_1965"/>
<dbReference type="PRINTS" id="PR00727">
    <property type="entry name" value="LEADERPTASE"/>
</dbReference>
<feature type="region of interest" description="Disordered" evidence="9">
    <location>
        <begin position="237"/>
        <end position="256"/>
    </location>
</feature>
<dbReference type="Gene3D" id="2.10.109.10">
    <property type="entry name" value="Umud Fragment, subunit A"/>
    <property type="match status" value="1"/>
</dbReference>
<dbReference type="CDD" id="cd06530">
    <property type="entry name" value="S26_SPase_I"/>
    <property type="match status" value="1"/>
</dbReference>
<evidence type="ECO:0000313" key="11">
    <source>
        <dbReference type="EMBL" id="ADG98422.1"/>
    </source>
</evidence>
<dbReference type="PANTHER" id="PTHR43390">
    <property type="entry name" value="SIGNAL PEPTIDASE I"/>
    <property type="match status" value="1"/>
</dbReference>
<dbReference type="MEROPS" id="S26.024"/>
<dbReference type="InterPro" id="IPR019533">
    <property type="entry name" value="Peptidase_S26"/>
</dbReference>
<dbReference type="AlphaFoldDB" id="D6Z8Z2"/>
<keyword evidence="12" id="KW-1185">Reference proteome</keyword>
<dbReference type="InterPro" id="IPR000223">
    <property type="entry name" value="Pept_S26A_signal_pept_1"/>
</dbReference>
<feature type="compositionally biased region" description="Low complexity" evidence="9">
    <location>
        <begin position="1"/>
        <end position="17"/>
    </location>
</feature>
<reference evidence="11 12" key="1">
    <citation type="journal article" date="2010" name="Stand. Genomic Sci.">
        <title>Complete genome sequence of Segniliparus rotundus type strain (CDC 1076).</title>
        <authorList>
            <person name="Sikorski J."/>
            <person name="Lapidus A."/>
            <person name="Copeland A."/>
            <person name="Misra M."/>
            <person name="Glavina Del Rio T."/>
            <person name="Nolan M."/>
            <person name="Lucas S."/>
            <person name="Chen F."/>
            <person name="Tice H."/>
            <person name="Cheng J.F."/>
            <person name="Jando M."/>
            <person name="Schneider S."/>
            <person name="Bruce D."/>
            <person name="Goodwin L."/>
            <person name="Pitluck S."/>
            <person name="Liolios K."/>
            <person name="Mikhailova N."/>
            <person name="Pati A."/>
            <person name="Ivanova N."/>
            <person name="Mavromatis K."/>
            <person name="Chen A."/>
            <person name="Palaniappan K."/>
            <person name="Chertkov O."/>
            <person name="Land M."/>
            <person name="Hauser L."/>
            <person name="Chang Y.J."/>
            <person name="Jeffries C.D."/>
            <person name="Brettin T."/>
            <person name="Detter J.C."/>
            <person name="Han C."/>
            <person name="Rohde M."/>
            <person name="Goker M."/>
            <person name="Bristow J."/>
            <person name="Eisen J.A."/>
            <person name="Markowitz V."/>
            <person name="Hugenholtz P."/>
            <person name="Kyrpides N.C."/>
            <person name="Klenk H.P."/>
        </authorList>
    </citation>
    <scope>NUCLEOTIDE SEQUENCE [LARGE SCALE GENOMIC DNA]</scope>
    <source>
        <strain evidence="12">ATCC BAA-972 / CDC 1076 / CIP 108378 / DSM 44985 / JCM 13578</strain>
    </source>
</reference>
<comment type="similarity">
    <text evidence="3 8">Belongs to the peptidase S26 family.</text>
</comment>
<dbReference type="GO" id="GO:0009003">
    <property type="term" value="F:signal peptidase activity"/>
    <property type="evidence" value="ECO:0007669"/>
    <property type="project" value="UniProtKB-EC"/>
</dbReference>
<comment type="subcellular location">
    <subcellularLocation>
        <location evidence="2">Cell membrane</location>
        <topology evidence="2">Single-pass type II membrane protein</topology>
    </subcellularLocation>
    <subcellularLocation>
        <location evidence="8">Membrane</location>
        <topology evidence="8">Single-pass type II membrane protein</topology>
    </subcellularLocation>
</comment>
<feature type="transmembrane region" description="Helical" evidence="8">
    <location>
        <begin position="47"/>
        <end position="69"/>
    </location>
</feature>
<evidence type="ECO:0000256" key="5">
    <source>
        <dbReference type="ARBA" id="ARBA00022670"/>
    </source>
</evidence>
<comment type="catalytic activity">
    <reaction evidence="1 8">
        <text>Cleavage of hydrophobic, N-terminal signal or leader sequences from secreted and periplasmic proteins.</text>
        <dbReference type="EC" id="3.4.21.89"/>
    </reaction>
</comment>
<dbReference type="eggNOG" id="COG0681">
    <property type="taxonomic scope" value="Bacteria"/>
</dbReference>
<evidence type="ECO:0000256" key="1">
    <source>
        <dbReference type="ARBA" id="ARBA00000677"/>
    </source>
</evidence>
<dbReference type="SUPFAM" id="SSF51306">
    <property type="entry name" value="LexA/Signal peptidase"/>
    <property type="match status" value="1"/>
</dbReference>
<evidence type="ECO:0000256" key="3">
    <source>
        <dbReference type="ARBA" id="ARBA00009370"/>
    </source>
</evidence>
<proteinExistence type="inferred from homology"/>
<dbReference type="InterPro" id="IPR036286">
    <property type="entry name" value="LexA/Signal_pep-like_sf"/>
</dbReference>
<dbReference type="STRING" id="640132.Srot_1965"/>
<keyword evidence="8" id="KW-1133">Transmembrane helix</keyword>
<dbReference type="PROSITE" id="PS00761">
    <property type="entry name" value="SPASE_I_3"/>
    <property type="match status" value="1"/>
</dbReference>
<evidence type="ECO:0000256" key="8">
    <source>
        <dbReference type="RuleBase" id="RU362042"/>
    </source>
</evidence>
<organism evidence="11 12">
    <name type="scientific">Segniliparus rotundus (strain ATCC BAA-972 / CDC 1076 / CIP 108378 / DSM 44985 / JCM 13578)</name>
    <dbReference type="NCBI Taxonomy" id="640132"/>
    <lineage>
        <taxon>Bacteria</taxon>
        <taxon>Bacillati</taxon>
        <taxon>Actinomycetota</taxon>
        <taxon>Actinomycetes</taxon>
        <taxon>Mycobacteriales</taxon>
        <taxon>Segniliparaceae</taxon>
        <taxon>Segniliparus</taxon>
    </lineage>
</organism>
<dbReference type="HOGENOM" id="CLU_028723_0_0_11"/>
<sequence>MTEVSSDGSGVDGGAASRGAHGQKSDAAHDKADSRKGKKKQQRERPFWQETAILVVLVLAINFVVQTFIARPFVIPSESMEPTLHGCFGCTGDRVLVDRMVYRYSDPRPGDVVVFVSPQSWVHNSHDLRRPKRDESTLGSVVDGLKWLGRLVRLLPPDENYIVKRVVATGGQTVACDPEHGLTVNGKPLDEPYLDNQPMNAAKASGNICLSPPGERFAEFGPITVPPGKLWVMGDNRTDSNDSRAHSYVTEDGPPNVENGTVPVGNVVGKVRVIIYPVSRWAVVHAPEIQR</sequence>
<evidence type="ECO:0000313" key="12">
    <source>
        <dbReference type="Proteomes" id="UP000002247"/>
    </source>
</evidence>
<keyword evidence="8" id="KW-0812">Transmembrane</keyword>
<dbReference type="Pfam" id="PF10502">
    <property type="entry name" value="Peptidase_S26"/>
    <property type="match status" value="1"/>
</dbReference>
<dbReference type="InterPro" id="IPR019758">
    <property type="entry name" value="Pept_S26A_signal_pept_1_CS"/>
</dbReference>
<evidence type="ECO:0000256" key="4">
    <source>
        <dbReference type="ARBA" id="ARBA00013208"/>
    </source>
</evidence>
<dbReference type="Proteomes" id="UP000002247">
    <property type="component" value="Chromosome"/>
</dbReference>
<dbReference type="GO" id="GO:0006465">
    <property type="term" value="P:signal peptide processing"/>
    <property type="evidence" value="ECO:0007669"/>
    <property type="project" value="InterPro"/>
</dbReference>
<dbReference type="PROSITE" id="PS00501">
    <property type="entry name" value="SPASE_I_1"/>
    <property type="match status" value="1"/>
</dbReference>
<keyword evidence="5 8" id="KW-0645">Protease</keyword>
<dbReference type="GO" id="GO:0005886">
    <property type="term" value="C:plasma membrane"/>
    <property type="evidence" value="ECO:0007669"/>
    <property type="project" value="UniProtKB-SubCell"/>
</dbReference>
<evidence type="ECO:0000256" key="2">
    <source>
        <dbReference type="ARBA" id="ARBA00004401"/>
    </source>
</evidence>
<keyword evidence="8" id="KW-0472">Membrane</keyword>
<dbReference type="InterPro" id="IPR019756">
    <property type="entry name" value="Pept_S26A_signal_pept_1_Ser-AS"/>
</dbReference>
<accession>D6Z8Z2</accession>
<dbReference type="NCBIfam" id="TIGR02227">
    <property type="entry name" value="sigpep_I_bact"/>
    <property type="match status" value="1"/>
</dbReference>
<evidence type="ECO:0000256" key="6">
    <source>
        <dbReference type="ARBA" id="ARBA00022801"/>
    </source>
</evidence>
<feature type="compositionally biased region" description="Basic and acidic residues" evidence="9">
    <location>
        <begin position="23"/>
        <end position="35"/>
    </location>
</feature>
<feature type="active site" evidence="7">
    <location>
        <position position="164"/>
    </location>
</feature>
<dbReference type="RefSeq" id="WP_013138874.1">
    <property type="nucleotide sequence ID" value="NC_014168.1"/>
</dbReference>
<name>D6Z8Z2_SEGRD</name>
<dbReference type="GO" id="GO:0004252">
    <property type="term" value="F:serine-type endopeptidase activity"/>
    <property type="evidence" value="ECO:0007669"/>
    <property type="project" value="InterPro"/>
</dbReference>
<dbReference type="PANTHER" id="PTHR43390:SF1">
    <property type="entry name" value="CHLOROPLAST PROCESSING PEPTIDASE"/>
    <property type="match status" value="1"/>
</dbReference>
<gene>
    <name evidence="11" type="ordered locus">Srot_1965</name>
</gene>
<evidence type="ECO:0000256" key="9">
    <source>
        <dbReference type="SAM" id="MobiDB-lite"/>
    </source>
</evidence>
<evidence type="ECO:0000259" key="10">
    <source>
        <dbReference type="Pfam" id="PF10502"/>
    </source>
</evidence>
<feature type="domain" description="Peptidase S26" evidence="10">
    <location>
        <begin position="49"/>
        <end position="275"/>
    </location>
</feature>
<dbReference type="EC" id="3.4.21.89" evidence="4 8"/>
<dbReference type="EMBL" id="CP001958">
    <property type="protein sequence ID" value="ADG98422.1"/>
    <property type="molecule type" value="Genomic_DNA"/>
</dbReference>
<keyword evidence="6 8" id="KW-0378">Hydrolase</keyword>
<protein>
    <recommendedName>
        <fullName evidence="4 8">Signal peptidase I</fullName>
        <ecNumber evidence="4 8">3.4.21.89</ecNumber>
    </recommendedName>
</protein>